<dbReference type="VEuPathDB" id="FungiDB:FUN_008169"/>
<comment type="caution">
    <text evidence="3">The sequence shown here is derived from an EMBL/GenBank/DDBJ whole genome shotgun (WGS) entry which is preliminary data.</text>
</comment>
<dbReference type="GO" id="GO:0008270">
    <property type="term" value="F:zinc ion binding"/>
    <property type="evidence" value="ECO:0007669"/>
    <property type="project" value="UniProtKB-KW"/>
</dbReference>
<dbReference type="Pfam" id="PF18759">
    <property type="entry name" value="Plavaka"/>
    <property type="match status" value="1"/>
</dbReference>
<evidence type="ECO:0000313" key="4">
    <source>
        <dbReference type="Proteomes" id="UP000234323"/>
    </source>
</evidence>
<dbReference type="Proteomes" id="UP000234323">
    <property type="component" value="Unassembled WGS sequence"/>
</dbReference>
<dbReference type="AlphaFoldDB" id="A0A2I1HH79"/>
<feature type="domain" description="C2H2-type" evidence="2">
    <location>
        <begin position="2"/>
        <end position="31"/>
    </location>
</feature>
<dbReference type="VEuPathDB" id="FungiDB:RhiirA1_401870"/>
<evidence type="ECO:0000259" key="2">
    <source>
        <dbReference type="PROSITE" id="PS50157"/>
    </source>
</evidence>
<keyword evidence="1" id="KW-0479">Metal-binding</keyword>
<dbReference type="InterPro" id="IPR041078">
    <property type="entry name" value="Plavaka"/>
</dbReference>
<reference evidence="3 4" key="1">
    <citation type="submission" date="2015-10" db="EMBL/GenBank/DDBJ databases">
        <title>Genome analyses suggest a sexual origin of heterokaryosis in a supposedly ancient asexual fungus.</title>
        <authorList>
            <person name="Ropars J."/>
            <person name="Sedzielewska K."/>
            <person name="Noel J."/>
            <person name="Charron P."/>
            <person name="Farinelli L."/>
            <person name="Marton T."/>
            <person name="Kruger M."/>
            <person name="Pelin A."/>
            <person name="Brachmann A."/>
            <person name="Corradi N."/>
        </authorList>
    </citation>
    <scope>NUCLEOTIDE SEQUENCE [LARGE SCALE GENOMIC DNA]</scope>
    <source>
        <strain evidence="3 4">A4</strain>
    </source>
</reference>
<dbReference type="InterPro" id="IPR013087">
    <property type="entry name" value="Znf_C2H2_type"/>
</dbReference>
<protein>
    <recommendedName>
        <fullName evidence="2">C2H2-type domain-containing protein</fullName>
    </recommendedName>
</protein>
<dbReference type="VEuPathDB" id="FungiDB:RhiirFUN_007109"/>
<sequence>MFTCPYQRCGRTFSRRAALCEHTKSHKGQAYWEILTDTSSNFNNFEHLEERNNDNRENNNDLAIIFTFTPIAFFIFNEQVENINDNNDSDINDNDNSFAEYDDEQIGEDINEQVEHIHNYNLHFPEQINQSTLSINIRPIRNIPNLPDAAYTEFMELASTHKFSDSAGNDGRKFINSMNIDHLSYFKTKVLTYEDEEYYLHHRPIFDAVKELLSNPDILKNCQWDFSPEYIINDNGQNEHATTLDRLGKDSEHPVYLSLGNIANWRRNKCDAKVLLGFLPKLKQLHNRKNNKDNFVLAKRMLYQHCFDIMTQPIYEILENNGLDIITDNQIIWAFPFLSEFIGDLPEDAALTLTYASSRCKRPCHICTVTIDELNNPNLSRSQVELRTSQNMHFVLNNNLCHEFSIYPLKNIFWKFCELNIYSTTVPDRMHHCDLEEGIDEFDRRLAEIPRFPELKTFKHGLDNIARFTV</sequence>
<organism evidence="3 4">
    <name type="scientific">Rhizophagus irregularis</name>
    <dbReference type="NCBI Taxonomy" id="588596"/>
    <lineage>
        <taxon>Eukaryota</taxon>
        <taxon>Fungi</taxon>
        <taxon>Fungi incertae sedis</taxon>
        <taxon>Mucoromycota</taxon>
        <taxon>Glomeromycotina</taxon>
        <taxon>Glomeromycetes</taxon>
        <taxon>Glomerales</taxon>
        <taxon>Glomeraceae</taxon>
        <taxon>Rhizophagus</taxon>
    </lineage>
</organism>
<dbReference type="SMART" id="SM00355">
    <property type="entry name" value="ZnF_C2H2"/>
    <property type="match status" value="1"/>
</dbReference>
<dbReference type="PROSITE" id="PS50157">
    <property type="entry name" value="ZINC_FINGER_C2H2_2"/>
    <property type="match status" value="1"/>
</dbReference>
<dbReference type="EMBL" id="LLXI01002910">
    <property type="protein sequence ID" value="PKY58228.1"/>
    <property type="molecule type" value="Genomic_DNA"/>
</dbReference>
<gene>
    <name evidence="3" type="ORF">RhiirA4_479963</name>
</gene>
<accession>A0A2I1HH79</accession>
<proteinExistence type="predicted"/>
<keyword evidence="1" id="KW-0862">Zinc</keyword>
<name>A0A2I1HH79_9GLOM</name>
<keyword evidence="4" id="KW-1185">Reference proteome</keyword>
<dbReference type="PROSITE" id="PS00028">
    <property type="entry name" value="ZINC_FINGER_C2H2_1"/>
    <property type="match status" value="1"/>
</dbReference>
<evidence type="ECO:0000313" key="3">
    <source>
        <dbReference type="EMBL" id="PKY58228.1"/>
    </source>
</evidence>
<evidence type="ECO:0000256" key="1">
    <source>
        <dbReference type="PROSITE-ProRule" id="PRU00042"/>
    </source>
</evidence>
<keyword evidence="1" id="KW-0863">Zinc-finger</keyword>